<dbReference type="InterPro" id="IPR008271">
    <property type="entry name" value="Ser/Thr_kinase_AS"/>
</dbReference>
<dbReference type="GO" id="GO:0004674">
    <property type="term" value="F:protein serine/threonine kinase activity"/>
    <property type="evidence" value="ECO:0007669"/>
    <property type="project" value="UniProtKB-KW"/>
</dbReference>
<evidence type="ECO:0000313" key="9">
    <source>
        <dbReference type="EMBL" id="KXS32326.1"/>
    </source>
</evidence>
<organism evidence="9 10">
    <name type="scientific">Candidatus Gallionella acididurans</name>
    <dbReference type="NCBI Taxonomy" id="1796491"/>
    <lineage>
        <taxon>Bacteria</taxon>
        <taxon>Pseudomonadati</taxon>
        <taxon>Pseudomonadota</taxon>
        <taxon>Betaproteobacteria</taxon>
        <taxon>Nitrosomonadales</taxon>
        <taxon>Gallionellaceae</taxon>
        <taxon>Gallionella</taxon>
    </lineage>
</organism>
<dbReference type="Gene3D" id="1.10.510.10">
    <property type="entry name" value="Transferase(Phosphotransferase) domain 1"/>
    <property type="match status" value="1"/>
</dbReference>
<keyword evidence="4 7" id="KW-0547">Nucleotide-binding</keyword>
<proteinExistence type="predicted"/>
<dbReference type="EC" id="2.7.11.1" evidence="1"/>
<dbReference type="SMART" id="SM00220">
    <property type="entry name" value="S_TKc"/>
    <property type="match status" value="1"/>
</dbReference>
<evidence type="ECO:0000256" key="6">
    <source>
        <dbReference type="ARBA" id="ARBA00022840"/>
    </source>
</evidence>
<accession>A0A139BTN5</accession>
<feature type="binding site" evidence="7">
    <location>
        <position position="37"/>
    </location>
    <ligand>
        <name>ATP</name>
        <dbReference type="ChEBI" id="CHEBI:30616"/>
    </ligand>
</feature>
<dbReference type="Gene3D" id="3.30.200.20">
    <property type="entry name" value="Phosphorylase Kinase, domain 1"/>
    <property type="match status" value="1"/>
</dbReference>
<keyword evidence="5 9" id="KW-0418">Kinase</keyword>
<dbReference type="PROSITE" id="PS00107">
    <property type="entry name" value="PROTEIN_KINASE_ATP"/>
    <property type="match status" value="1"/>
</dbReference>
<dbReference type="Proteomes" id="UP000070578">
    <property type="component" value="Unassembled WGS sequence"/>
</dbReference>
<dbReference type="PANTHER" id="PTHR43289">
    <property type="entry name" value="MITOGEN-ACTIVATED PROTEIN KINASE KINASE KINASE 20-RELATED"/>
    <property type="match status" value="1"/>
</dbReference>
<dbReference type="GO" id="GO:0005524">
    <property type="term" value="F:ATP binding"/>
    <property type="evidence" value="ECO:0007669"/>
    <property type="project" value="UniProtKB-UniRule"/>
</dbReference>
<comment type="caution">
    <text evidence="9">The sequence shown here is derived from an EMBL/GenBank/DDBJ whole genome shotgun (WGS) entry which is preliminary data.</text>
</comment>
<dbReference type="InterPro" id="IPR017441">
    <property type="entry name" value="Protein_kinase_ATP_BS"/>
</dbReference>
<evidence type="ECO:0000256" key="3">
    <source>
        <dbReference type="ARBA" id="ARBA00022679"/>
    </source>
</evidence>
<evidence type="ECO:0000256" key="5">
    <source>
        <dbReference type="ARBA" id="ARBA00022777"/>
    </source>
</evidence>
<evidence type="ECO:0000256" key="7">
    <source>
        <dbReference type="PROSITE-ProRule" id="PRU10141"/>
    </source>
</evidence>
<gene>
    <name evidence="9" type="ORF">AWT59_1532</name>
</gene>
<dbReference type="AlphaFoldDB" id="A0A139BTN5"/>
<dbReference type="CDD" id="cd14014">
    <property type="entry name" value="STKc_PknB_like"/>
    <property type="match status" value="1"/>
</dbReference>
<protein>
    <recommendedName>
        <fullName evidence="1">non-specific serine/threonine protein kinase</fullName>
        <ecNumber evidence="1">2.7.11.1</ecNumber>
    </recommendedName>
</protein>
<reference evidence="9 10" key="2">
    <citation type="submission" date="2016-03" db="EMBL/GenBank/DDBJ databases">
        <title>New uncultured bacterium of the family Gallionellaceae from acid mine drainage: description and reconstruction of genome based on metagenomic analysis of microbial community.</title>
        <authorList>
            <person name="Kadnikov V."/>
            <person name="Ivasenko D."/>
            <person name="Beletsky A."/>
            <person name="Mardanov A."/>
            <person name="Danilova E."/>
            <person name="Pimenov N."/>
            <person name="Karnachuk O."/>
            <person name="Ravin N."/>
        </authorList>
    </citation>
    <scope>NUCLEOTIDE SEQUENCE [LARGE SCALE GENOMIC DNA]</scope>
    <source>
        <strain evidence="9">ShG14-8</strain>
    </source>
</reference>
<dbReference type="SUPFAM" id="SSF56112">
    <property type="entry name" value="Protein kinase-like (PK-like)"/>
    <property type="match status" value="1"/>
</dbReference>
<evidence type="ECO:0000256" key="2">
    <source>
        <dbReference type="ARBA" id="ARBA00022527"/>
    </source>
</evidence>
<name>A0A139BTN5_9PROT</name>
<dbReference type="PANTHER" id="PTHR43289:SF30">
    <property type="entry name" value="NON-SPECIFIC SERINE_THREONINE PROTEIN KINASE"/>
    <property type="match status" value="1"/>
</dbReference>
<dbReference type="PROSITE" id="PS50011">
    <property type="entry name" value="PROTEIN_KINASE_DOM"/>
    <property type="match status" value="1"/>
</dbReference>
<reference evidence="9 10" key="1">
    <citation type="submission" date="2016-02" db="EMBL/GenBank/DDBJ databases">
        <authorList>
            <person name="Wen L."/>
            <person name="He K."/>
            <person name="Yang H."/>
        </authorList>
    </citation>
    <scope>NUCLEOTIDE SEQUENCE [LARGE SCALE GENOMIC DNA]</scope>
    <source>
        <strain evidence="9">ShG14-8</strain>
    </source>
</reference>
<dbReference type="InterPro" id="IPR000719">
    <property type="entry name" value="Prot_kinase_dom"/>
</dbReference>
<dbReference type="EMBL" id="LSLI01000033">
    <property type="protein sequence ID" value="KXS32326.1"/>
    <property type="molecule type" value="Genomic_DNA"/>
</dbReference>
<dbReference type="InterPro" id="IPR011009">
    <property type="entry name" value="Kinase-like_dom_sf"/>
</dbReference>
<keyword evidence="3" id="KW-0808">Transferase</keyword>
<evidence type="ECO:0000256" key="1">
    <source>
        <dbReference type="ARBA" id="ARBA00012513"/>
    </source>
</evidence>
<dbReference type="Pfam" id="PF00069">
    <property type="entry name" value="Pkinase"/>
    <property type="match status" value="1"/>
</dbReference>
<feature type="domain" description="Protein kinase" evidence="8">
    <location>
        <begin position="8"/>
        <end position="266"/>
    </location>
</feature>
<evidence type="ECO:0000259" key="8">
    <source>
        <dbReference type="PROSITE" id="PS50011"/>
    </source>
</evidence>
<dbReference type="FunFam" id="1.10.510.10:FF:000021">
    <property type="entry name" value="Serine/threonine protein kinase"/>
    <property type="match status" value="1"/>
</dbReference>
<evidence type="ECO:0000313" key="10">
    <source>
        <dbReference type="Proteomes" id="UP000070578"/>
    </source>
</evidence>
<evidence type="ECO:0000256" key="4">
    <source>
        <dbReference type="ARBA" id="ARBA00022741"/>
    </source>
</evidence>
<sequence>MLNKLGKYEIRRELGRGAMGIVYEGYDPFIERTVAIKSIQKSMIDKSEAGEILSRFRREAQAAGRLTHPNIVSVYEYGEDGDVAFIAMEFVAGTELREHFDRTTRFKINDSVIIMTQLLDALEYSHSHGVIHRDIKPSNILITEDGQVKIADFGIAKIESSELTQIGTVLGTPSYMSPEQFMGLAADRRSDIYSAGVILYQFLTGERPFTGSNMTIIMHKVLNHAPALRSKLNPDLPDALCKVAEKAMAKQPEDRFQTAAEFIKYLKIAVESPAPEARAFSAEATKISGSAQDPQKIGVGQSSIIDFNMDDFEVRLKESQREADRKSGIADIQEQQDNSLREVNLGFHQFILSQESVAIPAAALPVSDTHILPAAPAVLNESGLLAGLAREAKESLDSRQSALQESRTRDGRVNDALNRIAKFFNPFIRHVNEVGPAINRTYRYDARTIYSSLKWRDATIESRKQSLFDAALTDFVALSINLCAPGPVLLKRPWGPLETIKKELQVLKLRVIDDMDAASKKPKQEWLETRLAADFPVQIKFQGNYTESNINVVCLNIAAFGASVCKLDPDDVTPAFLDDLGIFLIGRSDKLPAQLRCV</sequence>
<dbReference type="PROSITE" id="PS00108">
    <property type="entry name" value="PROTEIN_KINASE_ST"/>
    <property type="match status" value="1"/>
</dbReference>
<keyword evidence="6 7" id="KW-0067">ATP-binding</keyword>
<keyword evidence="2" id="KW-0723">Serine/threonine-protein kinase</keyword>